<dbReference type="InterPro" id="IPR019756">
    <property type="entry name" value="Pept_S26A_signal_pept_1_Ser-AS"/>
</dbReference>
<dbReference type="OrthoDB" id="9815782at2"/>
<dbReference type="PANTHER" id="PTHR43390:SF1">
    <property type="entry name" value="CHLOROPLAST PROCESSING PEPTIDASE"/>
    <property type="match status" value="1"/>
</dbReference>
<dbReference type="RefSeq" id="WP_136572641.1">
    <property type="nucleotide sequence ID" value="NZ_STFG01000003.1"/>
</dbReference>
<gene>
    <name evidence="11" type="primary">lepB</name>
    <name evidence="11" type="ORF">E9531_04950</name>
</gene>
<dbReference type="PROSITE" id="PS00760">
    <property type="entry name" value="SPASE_I_2"/>
    <property type="match status" value="1"/>
</dbReference>
<dbReference type="AlphaFoldDB" id="A0A4S8FB61"/>
<dbReference type="EC" id="3.4.21.89" evidence="3 8"/>
<evidence type="ECO:0000256" key="3">
    <source>
        <dbReference type="ARBA" id="ARBA00013208"/>
    </source>
</evidence>
<dbReference type="GO" id="GO:0004252">
    <property type="term" value="F:serine-type endopeptidase activity"/>
    <property type="evidence" value="ECO:0007669"/>
    <property type="project" value="InterPro"/>
</dbReference>
<accession>A0A4S8FB61</accession>
<dbReference type="SUPFAM" id="SSF51306">
    <property type="entry name" value="LexA/Signal peptidase"/>
    <property type="match status" value="1"/>
</dbReference>
<dbReference type="GO" id="GO:0006465">
    <property type="term" value="P:signal peptide processing"/>
    <property type="evidence" value="ECO:0007669"/>
    <property type="project" value="InterPro"/>
</dbReference>
<evidence type="ECO:0000256" key="6">
    <source>
        <dbReference type="ARBA" id="ARBA00022801"/>
    </source>
</evidence>
<comment type="caution">
    <text evidence="11">The sequence shown here is derived from an EMBL/GenBank/DDBJ whole genome shotgun (WGS) entry which is preliminary data.</text>
</comment>
<keyword evidence="8" id="KW-0472">Membrane</keyword>
<evidence type="ECO:0000313" key="12">
    <source>
        <dbReference type="Proteomes" id="UP000308917"/>
    </source>
</evidence>
<protein>
    <recommendedName>
        <fullName evidence="4 8">Signal peptidase I</fullName>
        <ecNumber evidence="3 8">3.4.21.89</ecNumber>
    </recommendedName>
</protein>
<dbReference type="EMBL" id="STFG01000003">
    <property type="protein sequence ID" value="THU04075.1"/>
    <property type="molecule type" value="Genomic_DNA"/>
</dbReference>
<dbReference type="Gene3D" id="2.10.109.10">
    <property type="entry name" value="Umud Fragment, subunit A"/>
    <property type="match status" value="1"/>
</dbReference>
<keyword evidence="8" id="KW-0812">Transmembrane</keyword>
<feature type="transmembrane region" description="Helical" evidence="8">
    <location>
        <begin position="100"/>
        <end position="121"/>
    </location>
</feature>
<sequence length="324" mass="36361">MKAIAVVTGALLAAVVAYLALWLSGQVEGDFPLLLLVATMVTGIYWLAEKLYFLPKRKQAASQLAGQLRSRQHSLEAQGLQSDEVDVDTVVRQTLRQPWWLDWTAGLFPVIVVVFVLRSFAYEPFRIPSGSMIPTLLVGDLILVNKYTYGLRMPVFNTRLSQGQKPARGDVMVFRYPPNPKMDYIKRVIGLPGDIVSYQNKKLSINGQAINSVAQPDYFDKDSMREAKQFEETISGRSYNVLNIAQMPAMIMGGDAFPFRENCQYTIEGVTCKVPDGHYFVMGDNRDNSMDSRAWGFVPEDNIVGKAEVVWMNLSDFGRIGKIK</sequence>
<feature type="transmembrane region" description="Helical" evidence="8">
    <location>
        <begin position="29"/>
        <end position="48"/>
    </location>
</feature>
<dbReference type="InterPro" id="IPR019757">
    <property type="entry name" value="Pept_S26A_signal_pept_1_Lys-AS"/>
</dbReference>
<proteinExistence type="inferred from homology"/>
<keyword evidence="6 8" id="KW-0378">Hydrolase</keyword>
<evidence type="ECO:0000256" key="4">
    <source>
        <dbReference type="ARBA" id="ARBA00019232"/>
    </source>
</evidence>
<keyword evidence="5 8" id="KW-0645">Protease</keyword>
<evidence type="ECO:0000256" key="1">
    <source>
        <dbReference type="ARBA" id="ARBA00000677"/>
    </source>
</evidence>
<keyword evidence="8" id="KW-1133">Transmembrane helix</keyword>
<comment type="caution">
    <text evidence="9">Lacks conserved residue(s) required for the propagation of feature annotation.</text>
</comment>
<dbReference type="PROSITE" id="PS00501">
    <property type="entry name" value="SPASE_I_1"/>
    <property type="match status" value="1"/>
</dbReference>
<comment type="catalytic activity">
    <reaction evidence="1 8">
        <text>Cleavage of hydrophobic, N-terminal signal or leader sequences from secreted and periplasmic proteins.</text>
        <dbReference type="EC" id="3.4.21.89"/>
    </reaction>
</comment>
<dbReference type="GO" id="GO:0016020">
    <property type="term" value="C:membrane"/>
    <property type="evidence" value="ECO:0007669"/>
    <property type="project" value="UniProtKB-SubCell"/>
</dbReference>
<dbReference type="InterPro" id="IPR019533">
    <property type="entry name" value="Peptidase_S26"/>
</dbReference>
<evidence type="ECO:0000259" key="10">
    <source>
        <dbReference type="Pfam" id="PF10502"/>
    </source>
</evidence>
<comment type="subcellular location">
    <subcellularLocation>
        <location evidence="9">Membrane</location>
        <topology evidence="9">Single-pass type II membrane protein</topology>
    </subcellularLocation>
</comment>
<dbReference type="PROSITE" id="PS00761">
    <property type="entry name" value="SPASE_I_3"/>
    <property type="match status" value="1"/>
</dbReference>
<dbReference type="InterPro" id="IPR019758">
    <property type="entry name" value="Pept_S26A_signal_pept_1_CS"/>
</dbReference>
<evidence type="ECO:0000256" key="9">
    <source>
        <dbReference type="RuleBase" id="RU362042"/>
    </source>
</evidence>
<feature type="domain" description="Peptidase S26" evidence="10">
    <location>
        <begin position="101"/>
        <end position="311"/>
    </location>
</feature>
<feature type="active site" evidence="7">
    <location>
        <position position="131"/>
    </location>
</feature>
<dbReference type="Proteomes" id="UP000308917">
    <property type="component" value="Unassembled WGS sequence"/>
</dbReference>
<evidence type="ECO:0000256" key="8">
    <source>
        <dbReference type="RuleBase" id="RU003993"/>
    </source>
</evidence>
<evidence type="ECO:0000313" key="11">
    <source>
        <dbReference type="EMBL" id="THU04075.1"/>
    </source>
</evidence>
<evidence type="ECO:0000256" key="7">
    <source>
        <dbReference type="PIRSR" id="PIRSR600223-1"/>
    </source>
</evidence>
<organism evidence="11 12">
    <name type="scientific">Lampropedia puyangensis</name>
    <dbReference type="NCBI Taxonomy" id="1330072"/>
    <lineage>
        <taxon>Bacteria</taxon>
        <taxon>Pseudomonadati</taxon>
        <taxon>Pseudomonadota</taxon>
        <taxon>Betaproteobacteria</taxon>
        <taxon>Burkholderiales</taxon>
        <taxon>Comamonadaceae</taxon>
        <taxon>Lampropedia</taxon>
    </lineage>
</organism>
<keyword evidence="12" id="KW-1185">Reference proteome</keyword>
<dbReference type="PANTHER" id="PTHR43390">
    <property type="entry name" value="SIGNAL PEPTIDASE I"/>
    <property type="match status" value="1"/>
</dbReference>
<evidence type="ECO:0000256" key="2">
    <source>
        <dbReference type="ARBA" id="ARBA00009370"/>
    </source>
</evidence>
<dbReference type="NCBIfam" id="TIGR02227">
    <property type="entry name" value="sigpep_I_bact"/>
    <property type="match status" value="1"/>
</dbReference>
<dbReference type="PRINTS" id="PR00727">
    <property type="entry name" value="LEADERPTASE"/>
</dbReference>
<dbReference type="Pfam" id="PF10502">
    <property type="entry name" value="Peptidase_S26"/>
    <property type="match status" value="1"/>
</dbReference>
<feature type="active site" evidence="7">
    <location>
        <position position="186"/>
    </location>
</feature>
<dbReference type="InterPro" id="IPR036286">
    <property type="entry name" value="LexA/Signal_pep-like_sf"/>
</dbReference>
<evidence type="ECO:0000256" key="5">
    <source>
        <dbReference type="ARBA" id="ARBA00022670"/>
    </source>
</evidence>
<comment type="similarity">
    <text evidence="2 9">Belongs to the peptidase S26 family.</text>
</comment>
<name>A0A4S8FB61_9BURK</name>
<dbReference type="GO" id="GO:0009003">
    <property type="term" value="F:signal peptidase activity"/>
    <property type="evidence" value="ECO:0007669"/>
    <property type="project" value="UniProtKB-EC"/>
</dbReference>
<dbReference type="CDD" id="cd06530">
    <property type="entry name" value="S26_SPase_I"/>
    <property type="match status" value="1"/>
</dbReference>
<dbReference type="InterPro" id="IPR000223">
    <property type="entry name" value="Pept_S26A_signal_pept_1"/>
</dbReference>
<reference evidence="11 12" key="1">
    <citation type="journal article" date="2015" name="Antonie Van Leeuwenhoek">
        <title>Lampropedia puyangensis sp. nov., isolated from symptomatic bark of Populus ? euramericana canker and emended description of Lampropedia hyalina (Ehrenberg 1832) Lee et al. 2004.</title>
        <authorList>
            <person name="Li Y."/>
            <person name="Wang T."/>
            <person name="Piao C.G."/>
            <person name="Wang L.F."/>
            <person name="Tian G.Z."/>
            <person name="Zhu T.H."/>
            <person name="Guo M.W."/>
        </authorList>
    </citation>
    <scope>NUCLEOTIDE SEQUENCE [LARGE SCALE GENOMIC DNA]</scope>
    <source>
        <strain evidence="11 12">2-bin</strain>
    </source>
</reference>